<dbReference type="Proteomes" id="UP001286313">
    <property type="component" value="Unassembled WGS sequence"/>
</dbReference>
<evidence type="ECO:0000313" key="2">
    <source>
        <dbReference type="Proteomes" id="UP001286313"/>
    </source>
</evidence>
<keyword evidence="2" id="KW-1185">Reference proteome</keyword>
<gene>
    <name evidence="1" type="ORF">Pcinc_007783</name>
</gene>
<comment type="caution">
    <text evidence="1">The sequence shown here is derived from an EMBL/GenBank/DDBJ whole genome shotgun (WGS) entry which is preliminary data.</text>
</comment>
<name>A0AAE1GEK9_PETCI</name>
<dbReference type="AlphaFoldDB" id="A0AAE1GEK9"/>
<organism evidence="1 2">
    <name type="scientific">Petrolisthes cinctipes</name>
    <name type="common">Flat porcelain crab</name>
    <dbReference type="NCBI Taxonomy" id="88211"/>
    <lineage>
        <taxon>Eukaryota</taxon>
        <taxon>Metazoa</taxon>
        <taxon>Ecdysozoa</taxon>
        <taxon>Arthropoda</taxon>
        <taxon>Crustacea</taxon>
        <taxon>Multicrustacea</taxon>
        <taxon>Malacostraca</taxon>
        <taxon>Eumalacostraca</taxon>
        <taxon>Eucarida</taxon>
        <taxon>Decapoda</taxon>
        <taxon>Pleocyemata</taxon>
        <taxon>Anomura</taxon>
        <taxon>Galatheoidea</taxon>
        <taxon>Porcellanidae</taxon>
        <taxon>Petrolisthes</taxon>
    </lineage>
</organism>
<proteinExistence type="predicted"/>
<evidence type="ECO:0000313" key="1">
    <source>
        <dbReference type="EMBL" id="KAK3888138.1"/>
    </source>
</evidence>
<dbReference type="EMBL" id="JAWQEG010000584">
    <property type="protein sequence ID" value="KAK3888138.1"/>
    <property type="molecule type" value="Genomic_DNA"/>
</dbReference>
<sequence length="100" mass="11743">MGIIDKLATNMTDDEVFEGQLQYNQMLIRNLKLQLYCTILLEKKRDKKRPRKPRTCFVRDWIIENPLHGHSDTLMKTLLDTDKPTIRFSAGQTLFFANIS</sequence>
<reference evidence="1" key="1">
    <citation type="submission" date="2023-10" db="EMBL/GenBank/DDBJ databases">
        <title>Genome assemblies of two species of porcelain crab, Petrolisthes cinctipes and Petrolisthes manimaculis (Anomura: Porcellanidae).</title>
        <authorList>
            <person name="Angst P."/>
        </authorList>
    </citation>
    <scope>NUCLEOTIDE SEQUENCE</scope>
    <source>
        <strain evidence="1">PB745_01</strain>
        <tissue evidence="1">Gill</tissue>
    </source>
</reference>
<accession>A0AAE1GEK9</accession>
<protein>
    <submittedName>
        <fullName evidence="1">Uncharacterized protein</fullName>
    </submittedName>
</protein>